<evidence type="ECO:0000256" key="3">
    <source>
        <dbReference type="ARBA" id="ARBA00021268"/>
    </source>
</evidence>
<keyword evidence="4 7" id="KW-0808">Transferase</keyword>
<feature type="binding site" evidence="9">
    <location>
        <begin position="282"/>
        <end position="284"/>
    </location>
    <ligand>
        <name>acetyl-CoA</name>
        <dbReference type="ChEBI" id="CHEBI:57288"/>
    </ligand>
</feature>
<dbReference type="Gene3D" id="3.90.360.10">
    <property type="entry name" value="Histone acetyl transferase 1 (HAT1), N-terminal domain"/>
    <property type="match status" value="1"/>
</dbReference>
<protein>
    <recommendedName>
        <fullName evidence="3 7">Histone acetyltransferase type B catalytic subunit</fullName>
        <ecNumber evidence="2 7">2.3.1.48</ecNumber>
    </recommendedName>
</protein>
<dbReference type="GO" id="GO:0000781">
    <property type="term" value="C:chromosome, telomeric region"/>
    <property type="evidence" value="ECO:0007669"/>
    <property type="project" value="GOC"/>
</dbReference>
<evidence type="ECO:0000256" key="7">
    <source>
        <dbReference type="PIRNR" id="PIRNR038084"/>
    </source>
</evidence>
<evidence type="ECO:0000313" key="14">
    <source>
        <dbReference type="Proteomes" id="UP000799770"/>
    </source>
</evidence>
<dbReference type="EC" id="2.3.1.48" evidence="2 7"/>
<sequence length="522" mass="59672">MDLEEIMDYVEDSNECFHINLTRPAASGKPRRIFDESFNPTFTYALFGEDQKLLGYKEPKILLDFRANDALPALDISYKEKHDGSRLPADVKQSLEEFDIEEPFRDILPEATFDPDAAARLVGPDPTSASWKPPGKLLRSFKQDGRDYEIWTASLSDQSALQIFRNMQVFVLLFIEGGSQLELDEDWTLERWTLYLLYDVTPLKDSSISPYTLAGFCTSYRYWIFPTFEIMRATKSLPSPPASSNGDAETAKPRLTQDPVTFKFNEHIDPLQTQSRERISQFIILPPFQNQQLGSKLYDTIYADLAKLPNIYEVAVEDPSEAFDVMRDYSDLMYLRKLPAFQSLSIPSELSPDQLRKDAPIPRDLILGNGVDLNALRHEVKIVPRQFNRVLEMHLLSTIPAGNRSTARLTRKAKSSDENDRKFYFWRLAIKDRIYRQSADILDQIEDAAEKVQLIENSLSGVLDEYLKRLAGLEKREKAAGEEEAHQNGEASRAKRKRVVVEDDDEDDMDTQSVASSKKVKA</sequence>
<evidence type="ECO:0000259" key="12">
    <source>
        <dbReference type="Pfam" id="PF10394"/>
    </source>
</evidence>
<dbReference type="PANTHER" id="PTHR12046">
    <property type="entry name" value="HISTONE ACETYLTRANSFERASE TYPE B CATALYTIC SUBUNIT"/>
    <property type="match status" value="1"/>
</dbReference>
<dbReference type="GO" id="GO:0005634">
    <property type="term" value="C:nucleus"/>
    <property type="evidence" value="ECO:0007669"/>
    <property type="project" value="UniProtKB-SubCell"/>
</dbReference>
<dbReference type="Pfam" id="PF10394">
    <property type="entry name" value="Hat1_N"/>
    <property type="match status" value="1"/>
</dbReference>
<feature type="binding site" evidence="9">
    <location>
        <begin position="289"/>
        <end position="295"/>
    </location>
    <ligand>
        <name>acetyl-CoA</name>
        <dbReference type="ChEBI" id="CHEBI:57288"/>
    </ligand>
</feature>
<dbReference type="InterPro" id="IPR016181">
    <property type="entry name" value="Acyl_CoA_acyltransferase"/>
</dbReference>
<name>A0A6A5YM03_9PLEO</name>
<evidence type="ECO:0000256" key="2">
    <source>
        <dbReference type="ARBA" id="ARBA00013184"/>
    </source>
</evidence>
<evidence type="ECO:0000256" key="5">
    <source>
        <dbReference type="ARBA" id="ARBA00023315"/>
    </source>
</evidence>
<gene>
    <name evidence="13" type="ORF">BDV96DRAFT_654045</name>
</gene>
<dbReference type="GO" id="GO:0004402">
    <property type="term" value="F:histone acetyltransferase activity"/>
    <property type="evidence" value="ECO:0007669"/>
    <property type="project" value="UniProtKB-UniRule"/>
</dbReference>
<keyword evidence="7" id="KW-0539">Nucleus</keyword>
<feature type="domain" description="Histone acetyl transferase HAT1 N-terminal" evidence="12">
    <location>
        <begin position="10"/>
        <end position="176"/>
    </location>
</feature>
<feature type="region of interest" description="Interaction with histone H4 N-terminus" evidence="9">
    <location>
        <begin position="220"/>
        <end position="222"/>
    </location>
</feature>
<dbReference type="InterPro" id="IPR019467">
    <property type="entry name" value="Hat1_N"/>
</dbReference>
<organism evidence="13 14">
    <name type="scientific">Lophiotrema nucula</name>
    <dbReference type="NCBI Taxonomy" id="690887"/>
    <lineage>
        <taxon>Eukaryota</taxon>
        <taxon>Fungi</taxon>
        <taxon>Dikarya</taxon>
        <taxon>Ascomycota</taxon>
        <taxon>Pezizomycotina</taxon>
        <taxon>Dothideomycetes</taxon>
        <taxon>Pleosporomycetidae</taxon>
        <taxon>Pleosporales</taxon>
        <taxon>Lophiotremataceae</taxon>
        <taxon>Lophiotrema</taxon>
    </lineage>
</organism>
<dbReference type="Proteomes" id="UP000799770">
    <property type="component" value="Unassembled WGS sequence"/>
</dbReference>
<proteinExistence type="inferred from homology"/>
<comment type="similarity">
    <text evidence="1 7">Belongs to the HAT1 family.</text>
</comment>
<evidence type="ECO:0000256" key="11">
    <source>
        <dbReference type="SAM" id="MobiDB-lite"/>
    </source>
</evidence>
<dbReference type="InterPro" id="IPR017380">
    <property type="entry name" value="Hist_AcTrfase_B-typ_cat-su"/>
</dbReference>
<evidence type="ECO:0000313" key="13">
    <source>
        <dbReference type="EMBL" id="KAF2107198.1"/>
    </source>
</evidence>
<dbReference type="PIRSF" id="PIRSF038084">
    <property type="entry name" value="HAT-B_cat"/>
    <property type="match status" value="1"/>
</dbReference>
<evidence type="ECO:0000256" key="4">
    <source>
        <dbReference type="ARBA" id="ARBA00022679"/>
    </source>
</evidence>
<keyword evidence="14" id="KW-1185">Reference proteome</keyword>
<comment type="subunit">
    <text evidence="7">Component of the HAT-B complex composed of at least HAT1 and HAT2. The HAT-B complex binds to histone H4 tail.</text>
</comment>
<evidence type="ECO:0000256" key="9">
    <source>
        <dbReference type="PIRSR" id="PIRSR038084-2"/>
    </source>
</evidence>
<dbReference type="Gene3D" id="3.40.630.30">
    <property type="match status" value="1"/>
</dbReference>
<evidence type="ECO:0000256" key="8">
    <source>
        <dbReference type="PIRSR" id="PIRSR038084-1"/>
    </source>
</evidence>
<reference evidence="13" key="1">
    <citation type="journal article" date="2020" name="Stud. Mycol.">
        <title>101 Dothideomycetes genomes: a test case for predicting lifestyles and emergence of pathogens.</title>
        <authorList>
            <person name="Haridas S."/>
            <person name="Albert R."/>
            <person name="Binder M."/>
            <person name="Bloem J."/>
            <person name="Labutti K."/>
            <person name="Salamov A."/>
            <person name="Andreopoulos B."/>
            <person name="Baker S."/>
            <person name="Barry K."/>
            <person name="Bills G."/>
            <person name="Bluhm B."/>
            <person name="Cannon C."/>
            <person name="Castanera R."/>
            <person name="Culley D."/>
            <person name="Daum C."/>
            <person name="Ezra D."/>
            <person name="Gonzalez J."/>
            <person name="Henrissat B."/>
            <person name="Kuo A."/>
            <person name="Liang C."/>
            <person name="Lipzen A."/>
            <person name="Lutzoni F."/>
            <person name="Magnuson J."/>
            <person name="Mondo S."/>
            <person name="Nolan M."/>
            <person name="Ohm R."/>
            <person name="Pangilinan J."/>
            <person name="Park H.-J."/>
            <person name="Ramirez L."/>
            <person name="Alfaro M."/>
            <person name="Sun H."/>
            <person name="Tritt A."/>
            <person name="Yoshinaga Y."/>
            <person name="Zwiers L.-H."/>
            <person name="Turgeon B."/>
            <person name="Goodwin S."/>
            <person name="Spatafora J."/>
            <person name="Crous P."/>
            <person name="Grigoriev I."/>
        </authorList>
    </citation>
    <scope>NUCLEOTIDE SEQUENCE</scope>
    <source>
        <strain evidence="13">CBS 627.86</strain>
    </source>
</reference>
<feature type="site" description="Interaction with histone H4 N-terminus" evidence="10">
    <location>
        <position position="192"/>
    </location>
</feature>
<dbReference type="EMBL" id="ML977356">
    <property type="protein sequence ID" value="KAF2107198.1"/>
    <property type="molecule type" value="Genomic_DNA"/>
</dbReference>
<evidence type="ECO:0000256" key="6">
    <source>
        <dbReference type="ARBA" id="ARBA00048017"/>
    </source>
</evidence>
<comment type="subcellular location">
    <subcellularLocation>
        <location evidence="7">Cytoplasm</location>
    </subcellularLocation>
    <subcellularLocation>
        <location evidence="7">Nucleus</location>
    </subcellularLocation>
</comment>
<comment type="catalytic activity">
    <reaction evidence="6 7">
        <text>L-lysyl-[protein] + acetyl-CoA = N(6)-acetyl-L-lysyl-[protein] + CoA + H(+)</text>
        <dbReference type="Rhea" id="RHEA:45948"/>
        <dbReference type="Rhea" id="RHEA-COMP:9752"/>
        <dbReference type="Rhea" id="RHEA-COMP:10731"/>
        <dbReference type="ChEBI" id="CHEBI:15378"/>
        <dbReference type="ChEBI" id="CHEBI:29969"/>
        <dbReference type="ChEBI" id="CHEBI:57287"/>
        <dbReference type="ChEBI" id="CHEBI:57288"/>
        <dbReference type="ChEBI" id="CHEBI:61930"/>
        <dbReference type="EC" id="2.3.1.48"/>
    </reaction>
</comment>
<dbReference type="InterPro" id="IPR037113">
    <property type="entry name" value="Hat1_N_sf"/>
</dbReference>
<feature type="compositionally biased region" description="Basic and acidic residues" evidence="11">
    <location>
        <begin position="477"/>
        <end position="487"/>
    </location>
</feature>
<dbReference type="OrthoDB" id="10253098at2759"/>
<evidence type="ECO:0000256" key="10">
    <source>
        <dbReference type="PIRSR" id="PIRSR038084-3"/>
    </source>
</evidence>
<dbReference type="AlphaFoldDB" id="A0A6A5YM03"/>
<keyword evidence="7" id="KW-0963">Cytoplasm</keyword>
<evidence type="ECO:0000256" key="1">
    <source>
        <dbReference type="ARBA" id="ARBA00010543"/>
    </source>
</evidence>
<feature type="region of interest" description="Disordered" evidence="11">
    <location>
        <begin position="477"/>
        <end position="522"/>
    </location>
</feature>
<feature type="active site" description="Proton donor/acceptor" evidence="8">
    <location>
        <position position="317"/>
    </location>
</feature>
<dbReference type="SUPFAM" id="SSF55729">
    <property type="entry name" value="Acyl-CoA N-acyltransferases (Nat)"/>
    <property type="match status" value="1"/>
</dbReference>
<comment type="function">
    <text evidence="7">Catalytic component of the histone acetylase B (HAT-B) complex. Has intrinsic substrate specificity that modifies lysine in recognition sequence GXGKXG. Involved in DNA double-strand break repair.</text>
</comment>
<dbReference type="GO" id="GO:0005737">
    <property type="term" value="C:cytoplasm"/>
    <property type="evidence" value="ECO:0007669"/>
    <property type="project" value="UniProtKB-SubCell"/>
</dbReference>
<dbReference type="GO" id="GO:0031509">
    <property type="term" value="P:subtelomeric heterochromatin formation"/>
    <property type="evidence" value="ECO:0007669"/>
    <property type="project" value="InterPro"/>
</dbReference>
<accession>A0A6A5YM03</accession>
<keyword evidence="5 7" id="KW-0012">Acyltransferase</keyword>